<evidence type="ECO:0000313" key="1">
    <source>
        <dbReference type="EMBL" id="CAE0371849.1"/>
    </source>
</evidence>
<evidence type="ECO:0000313" key="2">
    <source>
        <dbReference type="EMBL" id="CAE0371850.1"/>
    </source>
</evidence>
<name>A0A6S8ENI8_9STRA</name>
<accession>A0A6S8ENI8</accession>
<dbReference type="EMBL" id="HBIJ01019258">
    <property type="protein sequence ID" value="CAE0371849.1"/>
    <property type="molecule type" value="Transcribed_RNA"/>
</dbReference>
<dbReference type="EMBL" id="HBIJ01019259">
    <property type="protein sequence ID" value="CAE0371850.1"/>
    <property type="molecule type" value="Transcribed_RNA"/>
</dbReference>
<gene>
    <name evidence="1" type="ORF">ALAG00032_LOCUS12631</name>
    <name evidence="2" type="ORF">ALAG00032_LOCUS12632</name>
</gene>
<sequence>MSEEKEQSKDTKISHKNHVADSAWFSTLTGSRKKKNKRSTSEISRYEVYLTALQKIHENEQGLNFRDGGLERKYMHVSGKSTCKDILKQHGLSDEFYEQPTDDKRKTDGETLPDTFLKAEITVTKRCIKVRPSDVTKVDSRLLSARSLLLQKGIDMSIKQLDIYLKFFSDILKATDSPMLNSRKALVKRAEFEAFLWQYVMQKMNDDLELQSMLLGTWLEGMITSLDPTRDYLRNVDIPSLAKIGKATPGLFHINQLMHTYDTSNNLEHLKEIEEEKVGVRAIKFNQYSQVLVQAEGKLFDLWERLEDKLGETSIYQEDLLRLGTRDAHELDEDVMSFPGFCVMQGRFCNGCDKELQLVMSFMQLSLFEDEFDWVDLLIRKAILAPLYNRSPCGASCNVVPRMTILNCTG</sequence>
<dbReference type="AlphaFoldDB" id="A0A6S8ENI8"/>
<reference evidence="1" key="1">
    <citation type="submission" date="2021-01" db="EMBL/GenBank/DDBJ databases">
        <authorList>
            <person name="Corre E."/>
            <person name="Pelletier E."/>
            <person name="Niang G."/>
            <person name="Scheremetjew M."/>
            <person name="Finn R."/>
            <person name="Kale V."/>
            <person name="Holt S."/>
            <person name="Cochrane G."/>
            <person name="Meng A."/>
            <person name="Brown T."/>
            <person name="Cohen L."/>
        </authorList>
    </citation>
    <scope>NUCLEOTIDE SEQUENCE</scope>
    <source>
        <strain evidence="1">CCMP1510</strain>
    </source>
</reference>
<proteinExistence type="predicted"/>
<protein>
    <submittedName>
        <fullName evidence="1">Uncharacterized protein</fullName>
    </submittedName>
</protein>
<organism evidence="1">
    <name type="scientific">Aureoumbra lagunensis</name>
    <dbReference type="NCBI Taxonomy" id="44058"/>
    <lineage>
        <taxon>Eukaryota</taxon>
        <taxon>Sar</taxon>
        <taxon>Stramenopiles</taxon>
        <taxon>Ochrophyta</taxon>
        <taxon>Pelagophyceae</taxon>
        <taxon>Pelagomonadales</taxon>
        <taxon>Aureoumbra</taxon>
    </lineage>
</organism>